<evidence type="ECO:0000313" key="7">
    <source>
        <dbReference type="EMBL" id="MQM24244.1"/>
    </source>
</evidence>
<keyword evidence="8" id="KW-1185">Reference proteome</keyword>
<evidence type="ECO:0000256" key="4">
    <source>
        <dbReference type="ARBA" id="ARBA00023136"/>
    </source>
</evidence>
<evidence type="ECO:0000256" key="1">
    <source>
        <dbReference type="ARBA" id="ARBA00004141"/>
    </source>
</evidence>
<comment type="caution">
    <text evidence="7">The sequence shown here is derived from an EMBL/GenBank/DDBJ whole genome shotgun (WGS) entry which is preliminary data.</text>
</comment>
<evidence type="ECO:0000256" key="6">
    <source>
        <dbReference type="SAM" id="Phobius"/>
    </source>
</evidence>
<organism evidence="7 8">
    <name type="scientific">Glycomyces albidus</name>
    <dbReference type="NCBI Taxonomy" id="2656774"/>
    <lineage>
        <taxon>Bacteria</taxon>
        <taxon>Bacillati</taxon>
        <taxon>Actinomycetota</taxon>
        <taxon>Actinomycetes</taxon>
        <taxon>Glycomycetales</taxon>
        <taxon>Glycomycetaceae</taxon>
        <taxon>Glycomyces</taxon>
    </lineage>
</organism>
<protein>
    <submittedName>
        <fullName evidence="7">DoxX family protein</fullName>
    </submittedName>
</protein>
<evidence type="ECO:0000256" key="2">
    <source>
        <dbReference type="ARBA" id="ARBA00022692"/>
    </source>
</evidence>
<name>A0A6L5G276_9ACTN</name>
<feature type="transmembrane region" description="Helical" evidence="6">
    <location>
        <begin position="221"/>
        <end position="243"/>
    </location>
</feature>
<feature type="transmembrane region" description="Helical" evidence="6">
    <location>
        <begin position="119"/>
        <end position="137"/>
    </location>
</feature>
<feature type="transmembrane region" description="Helical" evidence="6">
    <location>
        <begin position="171"/>
        <end position="188"/>
    </location>
</feature>
<keyword evidence="3 6" id="KW-1133">Transmembrane helix</keyword>
<feature type="transmembrane region" description="Helical" evidence="6">
    <location>
        <begin position="146"/>
        <end position="165"/>
    </location>
</feature>
<dbReference type="InterPro" id="IPR032808">
    <property type="entry name" value="DoxX"/>
</dbReference>
<keyword evidence="4 6" id="KW-0472">Membrane</keyword>
<dbReference type="AlphaFoldDB" id="A0A6L5G276"/>
<dbReference type="EMBL" id="WIAO01000001">
    <property type="protein sequence ID" value="MQM24244.1"/>
    <property type="molecule type" value="Genomic_DNA"/>
</dbReference>
<comment type="subcellular location">
    <subcellularLocation>
        <location evidence="1">Membrane</location>
        <topology evidence="1">Multi-pass membrane protein</topology>
    </subcellularLocation>
</comment>
<dbReference type="GO" id="GO:0016020">
    <property type="term" value="C:membrane"/>
    <property type="evidence" value="ECO:0007669"/>
    <property type="project" value="UniProtKB-SubCell"/>
</dbReference>
<dbReference type="Proteomes" id="UP000477750">
    <property type="component" value="Unassembled WGS sequence"/>
</dbReference>
<reference evidence="7 8" key="1">
    <citation type="submission" date="2019-10" db="EMBL/GenBank/DDBJ databases">
        <title>Glycomyces albidus sp. nov., a novel actinomycete isolated from rhizosphere soil of wheat (Triticum aestivum L.).</title>
        <authorList>
            <person name="Qian L."/>
        </authorList>
    </citation>
    <scope>NUCLEOTIDE SEQUENCE [LARGE SCALE GENOMIC DNA]</scope>
    <source>
        <strain evidence="7 8">NEAU-7082</strain>
    </source>
</reference>
<accession>A0A6L5G276</accession>
<keyword evidence="2 6" id="KW-0812">Transmembrane</keyword>
<evidence type="ECO:0000256" key="5">
    <source>
        <dbReference type="SAM" id="MobiDB-lite"/>
    </source>
</evidence>
<feature type="region of interest" description="Disordered" evidence="5">
    <location>
        <begin position="37"/>
        <end position="69"/>
    </location>
</feature>
<dbReference type="Pfam" id="PF13564">
    <property type="entry name" value="DoxX_2"/>
    <property type="match status" value="1"/>
</dbReference>
<evidence type="ECO:0000256" key="3">
    <source>
        <dbReference type="ARBA" id="ARBA00022989"/>
    </source>
</evidence>
<gene>
    <name evidence="7" type="ORF">GFD30_01425</name>
</gene>
<sequence>MTWVTACHVRRSRRCLGGVTGPSTPKRVATGKGCCISPDTPNPNARQQGGPVHTTANAPAAGRTADPVTGSGTWKRLRPIAFWTATLIIVGELAAGSVWTLATIDWIEVQAAHLGYPHYFPYISGVAQVAAAIAIMAPRLPLVKEWAYAGTGFLWTGAVIFHLTLGDGPKTWLPPLMFAIFGAISWALRPADRRFPETRLPQRAAAEPAVRMRSWETRPRAWALPVAVLVIMFTASIATLPAADAITREWAVEYGWITD</sequence>
<evidence type="ECO:0000313" key="8">
    <source>
        <dbReference type="Proteomes" id="UP000477750"/>
    </source>
</evidence>
<proteinExistence type="predicted"/>
<feature type="transmembrane region" description="Helical" evidence="6">
    <location>
        <begin position="80"/>
        <end position="99"/>
    </location>
</feature>